<dbReference type="PANTHER" id="PTHR43818">
    <property type="entry name" value="BCDNA.GH03377"/>
    <property type="match status" value="1"/>
</dbReference>
<evidence type="ECO:0000259" key="1">
    <source>
        <dbReference type="Pfam" id="PF01408"/>
    </source>
</evidence>
<protein>
    <submittedName>
        <fullName evidence="2">Inositol 2-dehydrogenase/D-chiro-inositol 3-dehydrogenase</fullName>
        <ecNumber evidence="2">1.1.1.18</ecNumber>
    </submittedName>
</protein>
<dbReference type="PANTHER" id="PTHR43818:SF5">
    <property type="entry name" value="OXIDOREDUCTASE FAMILY PROTEIN"/>
    <property type="match status" value="1"/>
</dbReference>
<name>A0A518GG85_9BACT</name>
<dbReference type="InterPro" id="IPR036291">
    <property type="entry name" value="NAD(P)-bd_dom_sf"/>
</dbReference>
<accession>A0A518GG85</accession>
<dbReference type="Proteomes" id="UP000318017">
    <property type="component" value="Chromosome"/>
</dbReference>
<dbReference type="PROSITE" id="PS51318">
    <property type="entry name" value="TAT"/>
    <property type="match status" value="1"/>
</dbReference>
<dbReference type="Gene3D" id="3.40.50.720">
    <property type="entry name" value="NAD(P)-binding Rossmann-like Domain"/>
    <property type="match status" value="1"/>
</dbReference>
<sequence length="463" mass="50351">MSSTKSTTSSNSTSTSRRGFVKEAGAVAATATLLTGAMRTVHAAETDSIQIALVGCGGRGTGAATNALSVPDAGMKLVAMADVFESKLSSSHRGLSGKFGEQVDVPEDRQFIGFEAYKQAMDCLRPGDIVILTSPPAFRWLMFSYAIEKGLNVFMEKPLTVDGPTSKRMLALGKEAEAKNLKVGVGLMCRHCEARGELYNRIQDGEIGDILMLRAYRMAGPTGSASVLPNPGKMSDLMYQIANFHGFLWLSGGAFSDFLIHNIDECCWMKNAWPVEAKAAGGRHYRGDMVDQNFDVYSVEYTFADGTKLLLDGRTQPGCYQEFASYAHGTKGSATISFSGHSPAHCKIYTGQKETKKQVAWEFGPDERNPYQLEWNDLIDAIHNDKPYNEVERGVMASAVTSMGRMAAHTGQIVTLEDLLDCPHEFAPNLDKLTLDGDSPLMPDASGRYSVPMPGLIVDREYA</sequence>
<dbReference type="InterPro" id="IPR019546">
    <property type="entry name" value="TAT_signal_bac_arc"/>
</dbReference>
<evidence type="ECO:0000313" key="3">
    <source>
        <dbReference type="Proteomes" id="UP000318017"/>
    </source>
</evidence>
<dbReference type="InterPro" id="IPR006311">
    <property type="entry name" value="TAT_signal"/>
</dbReference>
<dbReference type="NCBIfam" id="TIGR01409">
    <property type="entry name" value="TAT_signal_seq"/>
    <property type="match status" value="1"/>
</dbReference>
<dbReference type="Pfam" id="PF01408">
    <property type="entry name" value="GFO_IDH_MocA"/>
    <property type="match status" value="1"/>
</dbReference>
<keyword evidence="2" id="KW-0560">Oxidoreductase</keyword>
<dbReference type="EMBL" id="CP036298">
    <property type="protein sequence ID" value="QDV27614.1"/>
    <property type="molecule type" value="Genomic_DNA"/>
</dbReference>
<gene>
    <name evidence="2" type="primary">iolG_17</name>
    <name evidence="2" type="ORF">Q31a_60060</name>
</gene>
<dbReference type="GO" id="GO:0000166">
    <property type="term" value="F:nucleotide binding"/>
    <property type="evidence" value="ECO:0007669"/>
    <property type="project" value="InterPro"/>
</dbReference>
<dbReference type="OrthoDB" id="253515at2"/>
<dbReference type="EC" id="1.1.1.18" evidence="2"/>
<reference evidence="2 3" key="1">
    <citation type="submission" date="2019-02" db="EMBL/GenBank/DDBJ databases">
        <title>Deep-cultivation of Planctomycetes and their phenomic and genomic characterization uncovers novel biology.</title>
        <authorList>
            <person name="Wiegand S."/>
            <person name="Jogler M."/>
            <person name="Boedeker C."/>
            <person name="Pinto D."/>
            <person name="Vollmers J."/>
            <person name="Rivas-Marin E."/>
            <person name="Kohn T."/>
            <person name="Peeters S.H."/>
            <person name="Heuer A."/>
            <person name="Rast P."/>
            <person name="Oberbeckmann S."/>
            <person name="Bunk B."/>
            <person name="Jeske O."/>
            <person name="Meyerdierks A."/>
            <person name="Storesund J.E."/>
            <person name="Kallscheuer N."/>
            <person name="Luecker S."/>
            <person name="Lage O.M."/>
            <person name="Pohl T."/>
            <person name="Merkel B.J."/>
            <person name="Hornburger P."/>
            <person name="Mueller R.-W."/>
            <person name="Bruemmer F."/>
            <person name="Labrenz M."/>
            <person name="Spormann A.M."/>
            <person name="Op den Camp H."/>
            <person name="Overmann J."/>
            <person name="Amann R."/>
            <person name="Jetten M.S.M."/>
            <person name="Mascher T."/>
            <person name="Medema M.H."/>
            <person name="Devos D.P."/>
            <person name="Kaster A.-K."/>
            <person name="Ovreas L."/>
            <person name="Rohde M."/>
            <person name="Galperin M.Y."/>
            <person name="Jogler C."/>
        </authorList>
    </citation>
    <scope>NUCLEOTIDE SEQUENCE [LARGE SCALE GENOMIC DNA]</scope>
    <source>
        <strain evidence="2 3">Q31a</strain>
    </source>
</reference>
<proteinExistence type="predicted"/>
<evidence type="ECO:0000313" key="2">
    <source>
        <dbReference type="EMBL" id="QDV27614.1"/>
    </source>
</evidence>
<dbReference type="InterPro" id="IPR000683">
    <property type="entry name" value="Gfo/Idh/MocA-like_OxRdtase_N"/>
</dbReference>
<dbReference type="KEGG" id="ahel:Q31a_60060"/>
<dbReference type="AlphaFoldDB" id="A0A518GG85"/>
<feature type="domain" description="Gfo/Idh/MocA-like oxidoreductase N-terminal" evidence="1">
    <location>
        <begin position="50"/>
        <end position="179"/>
    </location>
</feature>
<organism evidence="2 3">
    <name type="scientific">Aureliella helgolandensis</name>
    <dbReference type="NCBI Taxonomy" id="2527968"/>
    <lineage>
        <taxon>Bacteria</taxon>
        <taxon>Pseudomonadati</taxon>
        <taxon>Planctomycetota</taxon>
        <taxon>Planctomycetia</taxon>
        <taxon>Pirellulales</taxon>
        <taxon>Pirellulaceae</taxon>
        <taxon>Aureliella</taxon>
    </lineage>
</organism>
<dbReference type="GO" id="GO:0050112">
    <property type="term" value="F:inositol 2-dehydrogenase (NAD+) activity"/>
    <property type="evidence" value="ECO:0007669"/>
    <property type="project" value="UniProtKB-EC"/>
</dbReference>
<dbReference type="SUPFAM" id="SSF55347">
    <property type="entry name" value="Glyceraldehyde-3-phosphate dehydrogenase-like, C-terminal domain"/>
    <property type="match status" value="1"/>
</dbReference>
<dbReference type="SUPFAM" id="SSF51735">
    <property type="entry name" value="NAD(P)-binding Rossmann-fold domains"/>
    <property type="match status" value="1"/>
</dbReference>
<keyword evidence="3" id="KW-1185">Reference proteome</keyword>
<dbReference type="RefSeq" id="WP_145085271.1">
    <property type="nucleotide sequence ID" value="NZ_CP036298.1"/>
</dbReference>
<dbReference type="Gene3D" id="3.30.360.10">
    <property type="entry name" value="Dihydrodipicolinate Reductase, domain 2"/>
    <property type="match status" value="1"/>
</dbReference>
<dbReference type="InterPro" id="IPR050463">
    <property type="entry name" value="Gfo/Idh/MocA_oxidrdct_glycsds"/>
</dbReference>